<dbReference type="GO" id="GO:0005524">
    <property type="term" value="F:ATP binding"/>
    <property type="evidence" value="ECO:0007669"/>
    <property type="project" value="UniProtKB-KW"/>
</dbReference>
<evidence type="ECO:0000256" key="4">
    <source>
        <dbReference type="ARBA" id="ARBA00022840"/>
    </source>
</evidence>
<dbReference type="InterPro" id="IPR050547">
    <property type="entry name" value="DEAD_box_RNA_helicases"/>
</dbReference>
<dbReference type="Proteomes" id="UP000319771">
    <property type="component" value="Unassembled WGS sequence"/>
</dbReference>
<protein>
    <submittedName>
        <fullName evidence="11">DEAD/DEAH box helicase</fullName>
    </submittedName>
</protein>
<evidence type="ECO:0000259" key="9">
    <source>
        <dbReference type="PROSITE" id="PS51194"/>
    </source>
</evidence>
<dbReference type="SMART" id="SM00487">
    <property type="entry name" value="DEXDc"/>
    <property type="match status" value="1"/>
</dbReference>
<evidence type="ECO:0000256" key="3">
    <source>
        <dbReference type="ARBA" id="ARBA00022806"/>
    </source>
</evidence>
<feature type="domain" description="Helicase ATP-binding" evidence="8">
    <location>
        <begin position="32"/>
        <end position="204"/>
    </location>
</feature>
<dbReference type="PROSITE" id="PS00039">
    <property type="entry name" value="DEAD_ATP_HELICASE"/>
    <property type="match status" value="1"/>
</dbReference>
<feature type="short sequence motif" description="Q motif" evidence="5">
    <location>
        <begin position="1"/>
        <end position="29"/>
    </location>
</feature>
<dbReference type="CDD" id="cd00268">
    <property type="entry name" value="DEADc"/>
    <property type="match status" value="1"/>
</dbReference>
<dbReference type="InterPro" id="IPR000629">
    <property type="entry name" value="RNA-helicase_DEAD-box_CS"/>
</dbReference>
<reference evidence="11 12" key="1">
    <citation type="journal article" date="2019" name="Nat. Microbiol.">
        <title>Mediterranean grassland soil C-N compound turnover is dependent on rainfall and depth, and is mediated by genomically divergent microorganisms.</title>
        <authorList>
            <person name="Diamond S."/>
            <person name="Andeer P.F."/>
            <person name="Li Z."/>
            <person name="Crits-Christoph A."/>
            <person name="Burstein D."/>
            <person name="Anantharaman K."/>
            <person name="Lane K.R."/>
            <person name="Thomas B.C."/>
            <person name="Pan C."/>
            <person name="Northen T.R."/>
            <person name="Banfield J.F."/>
        </authorList>
    </citation>
    <scope>NUCLEOTIDE SEQUENCE [LARGE SCALE GENOMIC DNA]</scope>
    <source>
        <strain evidence="11">WS_11</strain>
    </source>
</reference>
<feature type="compositionally biased region" description="Low complexity" evidence="7">
    <location>
        <begin position="398"/>
        <end position="411"/>
    </location>
</feature>
<dbReference type="InterPro" id="IPR027417">
    <property type="entry name" value="P-loop_NTPase"/>
</dbReference>
<dbReference type="PANTHER" id="PTHR47963">
    <property type="entry name" value="DEAD-BOX ATP-DEPENDENT RNA HELICASE 47, MITOCHONDRIAL"/>
    <property type="match status" value="1"/>
</dbReference>
<evidence type="ECO:0000256" key="6">
    <source>
        <dbReference type="RuleBase" id="RU000492"/>
    </source>
</evidence>
<sequence>MTFAELAVPPDLVAALAKQAITEPTAIQIAALPVLLAGQDAYLNAETGTGKTLAYLLPIFCRLDVTLAATQAVIVAPTHELAIQIQRQCCDLAQHAGWPVRALLLIGGTSTERQIDKLKKHPHIVVGSPGRIRELIDLRKLKAQAVRTVVIDEADRLLAAEGLPAIQAILAATPRGRQLIFASATDAQSCAATLATLAPGLVTLRTGAAPVNENIEHLYLVCEERDKPTMLRKLLHALLPERAMVFVHRAETAREVAAKLAHHKILAADLHASLEKRDRKRAMDDFRRAAVRVLIASDVAARGLDIKGVTHVFNLDVPTQSLAYLHRVGRTARAGAQGVAVTLMTAAELPRVRRYEKELGIVMHPVGLREGRLIAAHAHPGAGTHGGGAPGRRPRGPAPIAQPARPATKRA</sequence>
<dbReference type="PANTHER" id="PTHR47963:SF7">
    <property type="entry name" value="ATP-DEPENDENT RNA HELICASE YFML-RELATED"/>
    <property type="match status" value="1"/>
</dbReference>
<evidence type="ECO:0000256" key="1">
    <source>
        <dbReference type="ARBA" id="ARBA00022741"/>
    </source>
</evidence>
<dbReference type="GO" id="GO:0005840">
    <property type="term" value="C:ribosome"/>
    <property type="evidence" value="ECO:0007669"/>
    <property type="project" value="TreeGrafter"/>
</dbReference>
<evidence type="ECO:0000256" key="7">
    <source>
        <dbReference type="SAM" id="MobiDB-lite"/>
    </source>
</evidence>
<dbReference type="PROSITE" id="PS51192">
    <property type="entry name" value="HELICASE_ATP_BIND_1"/>
    <property type="match status" value="1"/>
</dbReference>
<evidence type="ECO:0000256" key="5">
    <source>
        <dbReference type="PROSITE-ProRule" id="PRU00552"/>
    </source>
</evidence>
<dbReference type="SUPFAM" id="SSF52540">
    <property type="entry name" value="P-loop containing nucleoside triphosphate hydrolases"/>
    <property type="match status" value="1"/>
</dbReference>
<keyword evidence="1 6" id="KW-0547">Nucleotide-binding</keyword>
<dbReference type="GO" id="GO:0016787">
    <property type="term" value="F:hydrolase activity"/>
    <property type="evidence" value="ECO:0007669"/>
    <property type="project" value="UniProtKB-KW"/>
</dbReference>
<dbReference type="CDD" id="cd18787">
    <property type="entry name" value="SF2_C_DEAD"/>
    <property type="match status" value="1"/>
</dbReference>
<dbReference type="Pfam" id="PF00271">
    <property type="entry name" value="Helicase_C"/>
    <property type="match status" value="1"/>
</dbReference>
<comment type="caution">
    <text evidence="11">The sequence shown here is derived from an EMBL/GenBank/DDBJ whole genome shotgun (WGS) entry which is preliminary data.</text>
</comment>
<evidence type="ECO:0000256" key="2">
    <source>
        <dbReference type="ARBA" id="ARBA00022801"/>
    </source>
</evidence>
<dbReference type="InterPro" id="IPR014014">
    <property type="entry name" value="RNA_helicase_DEAD_Q_motif"/>
</dbReference>
<dbReference type="PROSITE" id="PS51195">
    <property type="entry name" value="Q_MOTIF"/>
    <property type="match status" value="1"/>
</dbReference>
<dbReference type="Pfam" id="PF00270">
    <property type="entry name" value="DEAD"/>
    <property type="match status" value="1"/>
</dbReference>
<proteinExistence type="inferred from homology"/>
<dbReference type="GO" id="GO:0005829">
    <property type="term" value="C:cytosol"/>
    <property type="evidence" value="ECO:0007669"/>
    <property type="project" value="TreeGrafter"/>
</dbReference>
<organism evidence="11 12">
    <name type="scientific">Eiseniibacteriota bacterium</name>
    <dbReference type="NCBI Taxonomy" id="2212470"/>
    <lineage>
        <taxon>Bacteria</taxon>
        <taxon>Candidatus Eiseniibacteriota</taxon>
    </lineage>
</organism>
<evidence type="ECO:0000313" key="11">
    <source>
        <dbReference type="EMBL" id="TMQ74185.1"/>
    </source>
</evidence>
<gene>
    <name evidence="11" type="ORF">E6K81_00890</name>
</gene>
<accession>A0A538UE51</accession>
<evidence type="ECO:0000313" key="12">
    <source>
        <dbReference type="Proteomes" id="UP000319771"/>
    </source>
</evidence>
<keyword evidence="2 6" id="KW-0378">Hydrolase</keyword>
<dbReference type="InterPro" id="IPR044742">
    <property type="entry name" value="DEAD/DEAH_RhlB"/>
</dbReference>
<dbReference type="GO" id="GO:0003724">
    <property type="term" value="F:RNA helicase activity"/>
    <property type="evidence" value="ECO:0007669"/>
    <property type="project" value="InterPro"/>
</dbReference>
<evidence type="ECO:0000259" key="8">
    <source>
        <dbReference type="PROSITE" id="PS51192"/>
    </source>
</evidence>
<dbReference type="AlphaFoldDB" id="A0A538UE51"/>
<dbReference type="InterPro" id="IPR014001">
    <property type="entry name" value="Helicase_ATP-bd"/>
</dbReference>
<dbReference type="GO" id="GO:0009409">
    <property type="term" value="P:response to cold"/>
    <property type="evidence" value="ECO:0007669"/>
    <property type="project" value="TreeGrafter"/>
</dbReference>
<dbReference type="EMBL" id="VBPB01000008">
    <property type="protein sequence ID" value="TMQ74185.1"/>
    <property type="molecule type" value="Genomic_DNA"/>
</dbReference>
<dbReference type="InterPro" id="IPR001650">
    <property type="entry name" value="Helicase_C-like"/>
</dbReference>
<dbReference type="Gene3D" id="3.40.50.300">
    <property type="entry name" value="P-loop containing nucleotide triphosphate hydrolases"/>
    <property type="match status" value="2"/>
</dbReference>
<name>A0A538UE51_UNCEI</name>
<dbReference type="SMART" id="SM00490">
    <property type="entry name" value="HELICc"/>
    <property type="match status" value="1"/>
</dbReference>
<feature type="region of interest" description="Disordered" evidence="7">
    <location>
        <begin position="378"/>
        <end position="411"/>
    </location>
</feature>
<feature type="domain" description="DEAD-box RNA helicase Q" evidence="10">
    <location>
        <begin position="1"/>
        <end position="29"/>
    </location>
</feature>
<evidence type="ECO:0000259" key="10">
    <source>
        <dbReference type="PROSITE" id="PS51195"/>
    </source>
</evidence>
<keyword evidence="3 6" id="KW-0347">Helicase</keyword>
<keyword evidence="4 6" id="KW-0067">ATP-binding</keyword>
<comment type="similarity">
    <text evidence="6">Belongs to the DEAD box helicase family.</text>
</comment>
<feature type="domain" description="Helicase C-terminal" evidence="9">
    <location>
        <begin position="214"/>
        <end position="374"/>
    </location>
</feature>
<dbReference type="InterPro" id="IPR011545">
    <property type="entry name" value="DEAD/DEAH_box_helicase_dom"/>
</dbReference>
<dbReference type="GO" id="GO:0033592">
    <property type="term" value="F:RNA strand annealing activity"/>
    <property type="evidence" value="ECO:0007669"/>
    <property type="project" value="TreeGrafter"/>
</dbReference>
<dbReference type="PROSITE" id="PS51194">
    <property type="entry name" value="HELICASE_CTER"/>
    <property type="match status" value="1"/>
</dbReference>